<dbReference type="EMBL" id="JAAEJV010000015">
    <property type="protein sequence ID" value="MBF5059226.1"/>
    <property type="molecule type" value="Genomic_DNA"/>
</dbReference>
<accession>A0ABS0B0J3</accession>
<reference evidence="1 2" key="1">
    <citation type="submission" date="2020-01" db="EMBL/GenBank/DDBJ databases">
        <title>Draft genome sequence of Cand. Neptunochlamydia vexilliferae K9.</title>
        <authorList>
            <person name="Schulz F."/>
            <person name="Koestlbacher S."/>
            <person name="Wascher F."/>
            <person name="Pizzetti I."/>
            <person name="Horn M."/>
        </authorList>
    </citation>
    <scope>NUCLEOTIDE SEQUENCE [LARGE SCALE GENOMIC DNA]</scope>
    <source>
        <strain evidence="1 2">K9</strain>
    </source>
</reference>
<dbReference type="RefSeq" id="WP_194847531.1">
    <property type="nucleotide sequence ID" value="NZ_JAAEJV010000015.1"/>
</dbReference>
<comment type="caution">
    <text evidence="1">The sequence shown here is derived from an EMBL/GenBank/DDBJ whole genome shotgun (WGS) entry which is preliminary data.</text>
</comment>
<name>A0ABS0B0J3_9BACT</name>
<evidence type="ECO:0000313" key="1">
    <source>
        <dbReference type="EMBL" id="MBF5059226.1"/>
    </source>
</evidence>
<keyword evidence="2" id="KW-1185">Reference proteome</keyword>
<gene>
    <name evidence="1" type="ORF">NEPTK9_000734</name>
</gene>
<dbReference type="Proteomes" id="UP001194714">
    <property type="component" value="Unassembled WGS sequence"/>
</dbReference>
<sequence>MKEVQLTSEQYTKGSNTINYVVYRRSDGRGRDEVLQHKIGGTSETAHVTLHPDGTVNFRIIRFKKYLEEAIKNNLQGYTPKLSYDLRKFIMRVSEKL</sequence>
<proteinExistence type="predicted"/>
<evidence type="ECO:0000313" key="2">
    <source>
        <dbReference type="Proteomes" id="UP001194714"/>
    </source>
</evidence>
<protein>
    <submittedName>
        <fullName evidence="1">Uncharacterized protein</fullName>
    </submittedName>
</protein>
<organism evidence="1 2">
    <name type="scientific">Candidatus Neptunichlamydia vexilliferae</name>
    <dbReference type="NCBI Taxonomy" id="1651774"/>
    <lineage>
        <taxon>Bacteria</taxon>
        <taxon>Pseudomonadati</taxon>
        <taxon>Chlamydiota</taxon>
        <taxon>Chlamydiia</taxon>
        <taxon>Parachlamydiales</taxon>
        <taxon>Simkaniaceae</taxon>
        <taxon>Candidatus Neptunichlamydia</taxon>
    </lineage>
</organism>